<gene>
    <name evidence="1" type="ORF">GIL414_LOCUS74523</name>
</gene>
<evidence type="ECO:0000313" key="1">
    <source>
        <dbReference type="EMBL" id="CAF5195051.1"/>
    </source>
</evidence>
<dbReference type="AlphaFoldDB" id="A0A8S3I9T0"/>
<protein>
    <submittedName>
        <fullName evidence="1">Uncharacterized protein</fullName>
    </submittedName>
</protein>
<comment type="caution">
    <text evidence="1">The sequence shown here is derived from an EMBL/GenBank/DDBJ whole genome shotgun (WGS) entry which is preliminary data.</text>
</comment>
<accession>A0A8S3I9T0</accession>
<proteinExistence type="predicted"/>
<evidence type="ECO:0000313" key="2">
    <source>
        <dbReference type="Proteomes" id="UP000681720"/>
    </source>
</evidence>
<name>A0A8S3I9T0_9BILA</name>
<dbReference type="Proteomes" id="UP000681720">
    <property type="component" value="Unassembled WGS sequence"/>
</dbReference>
<reference evidence="1" key="1">
    <citation type="submission" date="2021-02" db="EMBL/GenBank/DDBJ databases">
        <authorList>
            <person name="Nowell W R."/>
        </authorList>
    </citation>
    <scope>NUCLEOTIDE SEQUENCE</scope>
</reference>
<organism evidence="1 2">
    <name type="scientific">Rotaria magnacalcarata</name>
    <dbReference type="NCBI Taxonomy" id="392030"/>
    <lineage>
        <taxon>Eukaryota</taxon>
        <taxon>Metazoa</taxon>
        <taxon>Spiralia</taxon>
        <taxon>Gnathifera</taxon>
        <taxon>Rotifera</taxon>
        <taxon>Eurotatoria</taxon>
        <taxon>Bdelloidea</taxon>
        <taxon>Philodinida</taxon>
        <taxon>Philodinidae</taxon>
        <taxon>Rotaria</taxon>
    </lineage>
</organism>
<dbReference type="EMBL" id="CAJOBJ010341017">
    <property type="protein sequence ID" value="CAF5195051.1"/>
    <property type="molecule type" value="Genomic_DNA"/>
</dbReference>
<sequence>MYISPNETNMHIAIDSRPSLVNTVRLTLSLQYCSDLVLLLQRGVLPLIQQLNVTFERRNPHVDSRPVRFKVDEKNLLTTDTARLRKLSLRNLPMHYALQFVRFLYLTQLESLHLVDIFDNGK</sequence>